<feature type="region of interest" description="Disordered" evidence="1">
    <location>
        <begin position="339"/>
        <end position="367"/>
    </location>
</feature>
<evidence type="ECO:0000256" key="1">
    <source>
        <dbReference type="SAM" id="MobiDB-lite"/>
    </source>
</evidence>
<evidence type="ECO:0008006" key="4">
    <source>
        <dbReference type="Google" id="ProtNLM"/>
    </source>
</evidence>
<evidence type="ECO:0000313" key="2">
    <source>
        <dbReference type="EMBL" id="SZX70777.1"/>
    </source>
</evidence>
<dbReference type="EMBL" id="FNXT01001011">
    <property type="protein sequence ID" value="SZX70777.1"/>
    <property type="molecule type" value="Genomic_DNA"/>
</dbReference>
<dbReference type="Proteomes" id="UP000256970">
    <property type="component" value="Unassembled WGS sequence"/>
</dbReference>
<dbReference type="GO" id="GO:0055037">
    <property type="term" value="C:recycling endosome"/>
    <property type="evidence" value="ECO:0007669"/>
    <property type="project" value="TreeGrafter"/>
</dbReference>
<sequence length="1033" mass="107339">MNLAPLKTHVEPGSSSVGPAAGTWIIGICSVVFDIDVGQTLQHLHPENCLSEEEQSSVAFHAFPDSLSMELYTRNAIRDSSFQFRIKRIPASFTGGAPDFLYGYVFCRQRQDESLRRGGEQAAVVVLASVPLSSMLMPLSLVAGHAFFSEGEAALEQLVSQVAVWPPPVPGSRVSLPAGHAMISGQLPHFTLLPPPQPEVHPSVQATLARRAQRAASIRRGGAIAIAAGSASQLAHAGSNGSSIDTAASTAEQQQQQPLQQQGSTELAAGAAGMERSESAAEAAAAVAASWMSIRTGDSCPESPGAASASTGASDWSFVGGAESAAAAAAATSPAARVQSGISRLQQPGSSSGSPGPLSLSRSSGSISSRSSPALLAVAAADGSSSSEWPAWITTTLGQQWQQETPFPEVDAAVVLQPLLRHAWTLWQLLITAQPLMVVGLTPRDTSAAVAALMGLIAPLPYAADYRPYFTIHDPDFVALSRGKLPQFGAYQEQLPAAAQDVTTPAGSTGTEQKQQQEQQQQSEHQAGTSTQQQQELTNTTCDPTAASQQGPQQPLQLRQAQQEQQQDPQQQQQQQQADNGLPVLIGITNLYFIKMLPQWPNVVSVSKKEAVSRPASMGGINGSSGGNQQPEQRASSSRSLAAAAGSNTPDDSSSDQPAGSTTDSAAAPAAAAPRRAGLISSTAAAALRAYRRHQQGPQHLLSDFSPHLWSSCKPLIRPDASLIASVTAALENEQQAAAGAIAGGLAGGPGGGLARSRSGVPAGAAGRQLRRHFGELTAAFLAPFQRYFEPGANGMVPRWCPQHFLASLKSAGLPPALAARLAGNAFASAAALYAAFIAGPNFAHWFGQQRRPVLHLVEPAAPEQDEVAEEGYDVLPDVQRQQQQQPADTAASSGSGSNSAGSSGSGGTSGSGSGNSADDEVARVQAFLGAEQDMLSVGEQQQQCELQARLVRTFTALPRDLQLALISSPARRHLLDDVVAALQAGNNNSNGSSAATVGAGDKQHVAFGRGVDVLEGLQQLQQLMQELSVGSS</sequence>
<reference evidence="2 3" key="1">
    <citation type="submission" date="2016-10" db="EMBL/GenBank/DDBJ databases">
        <authorList>
            <person name="Cai Z."/>
        </authorList>
    </citation>
    <scope>NUCLEOTIDE SEQUENCE [LARGE SCALE GENOMIC DNA]</scope>
</reference>
<feature type="compositionally biased region" description="Low complexity" evidence="1">
    <location>
        <begin position="549"/>
        <end position="577"/>
    </location>
</feature>
<dbReference type="PANTHER" id="PTHR13677">
    <property type="entry name" value="LD41638P"/>
    <property type="match status" value="1"/>
</dbReference>
<organism evidence="2 3">
    <name type="scientific">Tetradesmus obliquus</name>
    <name type="common">Green alga</name>
    <name type="synonym">Acutodesmus obliquus</name>
    <dbReference type="NCBI Taxonomy" id="3088"/>
    <lineage>
        <taxon>Eukaryota</taxon>
        <taxon>Viridiplantae</taxon>
        <taxon>Chlorophyta</taxon>
        <taxon>core chlorophytes</taxon>
        <taxon>Chlorophyceae</taxon>
        <taxon>CS clade</taxon>
        <taxon>Sphaeropleales</taxon>
        <taxon>Scenedesmaceae</taxon>
        <taxon>Tetradesmus</taxon>
    </lineage>
</organism>
<proteinExistence type="predicted"/>
<feature type="compositionally biased region" description="Gly residues" evidence="1">
    <location>
        <begin position="904"/>
        <end position="914"/>
    </location>
</feature>
<accession>A0A383VZA4</accession>
<feature type="region of interest" description="Disordered" evidence="1">
    <location>
        <begin position="235"/>
        <end position="276"/>
    </location>
</feature>
<feature type="compositionally biased region" description="Polar residues" evidence="1">
    <location>
        <begin position="239"/>
        <end position="252"/>
    </location>
</feature>
<feature type="compositionally biased region" description="Low complexity" evidence="1">
    <location>
        <begin position="253"/>
        <end position="276"/>
    </location>
</feature>
<dbReference type="InterPro" id="IPR024224">
    <property type="entry name" value="DENND6"/>
</dbReference>
<dbReference type="AlphaFoldDB" id="A0A383VZA4"/>
<feature type="compositionally biased region" description="Low complexity" evidence="1">
    <location>
        <begin position="627"/>
        <end position="647"/>
    </location>
</feature>
<feature type="compositionally biased region" description="Low complexity" evidence="1">
    <location>
        <begin position="880"/>
        <end position="903"/>
    </location>
</feature>
<feature type="compositionally biased region" description="Low complexity" evidence="1">
    <location>
        <begin position="343"/>
        <end position="367"/>
    </location>
</feature>
<evidence type="ECO:0000313" key="3">
    <source>
        <dbReference type="Proteomes" id="UP000256970"/>
    </source>
</evidence>
<name>A0A383VZA4_TETOB</name>
<keyword evidence="3" id="KW-1185">Reference proteome</keyword>
<feature type="region of interest" description="Disordered" evidence="1">
    <location>
        <begin position="880"/>
        <end position="919"/>
    </location>
</feature>
<protein>
    <recommendedName>
        <fullName evidence="4">UDENN domain-containing protein</fullName>
    </recommendedName>
</protein>
<feature type="region of interest" description="Disordered" evidence="1">
    <location>
        <begin position="498"/>
        <end position="578"/>
    </location>
</feature>
<dbReference type="GO" id="GO:0005085">
    <property type="term" value="F:guanyl-nucleotide exchange factor activity"/>
    <property type="evidence" value="ECO:0007669"/>
    <property type="project" value="InterPro"/>
</dbReference>
<gene>
    <name evidence="2" type="ORF">BQ4739_LOCUS10953</name>
</gene>
<feature type="region of interest" description="Disordered" evidence="1">
    <location>
        <begin position="612"/>
        <end position="674"/>
    </location>
</feature>
<dbReference type="PANTHER" id="PTHR13677:SF0">
    <property type="entry name" value="LD41638P"/>
    <property type="match status" value="1"/>
</dbReference>
<feature type="compositionally biased region" description="Polar residues" evidence="1">
    <location>
        <begin position="531"/>
        <end position="548"/>
    </location>
</feature>
<feature type="compositionally biased region" description="Low complexity" evidence="1">
    <location>
        <begin position="507"/>
        <end position="530"/>
    </location>
</feature>
<feature type="compositionally biased region" description="Polar residues" evidence="1">
    <location>
        <begin position="648"/>
        <end position="665"/>
    </location>
</feature>